<feature type="compositionally biased region" description="Basic and acidic residues" evidence="8">
    <location>
        <begin position="444"/>
        <end position="458"/>
    </location>
</feature>
<dbReference type="PANTHER" id="PTHR31246">
    <property type="entry name" value="MICROTUBULE-ASSOCIATED PROTEIN 70-2"/>
    <property type="match status" value="1"/>
</dbReference>
<comment type="caution">
    <text evidence="9">The sequence shown here is derived from an EMBL/GenBank/DDBJ whole genome shotgun (WGS) entry which is preliminary data.</text>
</comment>
<dbReference type="EMBL" id="PNBA02000010">
    <property type="protein sequence ID" value="KAG6411786.1"/>
    <property type="molecule type" value="Genomic_DNA"/>
</dbReference>
<evidence type="ECO:0000256" key="2">
    <source>
        <dbReference type="ARBA" id="ARBA00008825"/>
    </source>
</evidence>
<reference evidence="9" key="2">
    <citation type="submission" date="2020-08" db="EMBL/GenBank/DDBJ databases">
        <title>Plant Genome Project.</title>
        <authorList>
            <person name="Zhang R.-G."/>
        </authorList>
    </citation>
    <scope>NUCLEOTIDE SEQUENCE</scope>
    <source>
        <strain evidence="9">Huo1</strain>
        <tissue evidence="9">Leaf</tissue>
    </source>
</reference>
<feature type="coiled-coil region" evidence="7">
    <location>
        <begin position="521"/>
        <end position="559"/>
    </location>
</feature>
<keyword evidence="3" id="KW-0963">Cytoplasm</keyword>
<evidence type="ECO:0000256" key="5">
    <source>
        <dbReference type="ARBA" id="ARBA00023054"/>
    </source>
</evidence>
<sequence>MGSYQNCVNGEALTSSASFKAKKKPAAAISRAGSDSDDIITLMHGSDPVRVELTRLENEVREKDRELGEAHAEIKALKYSERLKEKAVEELTEELKKVDAKLKAAELQLESKNLEIKKINEEKKAALAAQFAAEATLRRVHAAQKDDEMPPIEAIIAPLEAELKLTRMEVAKLQEDSRALDRLTKSKEAALLEAERTVQIALAKASMVDDLQNKNQDLGKQIEICQEENRILDKMHRQKVSEVEKLTQTVRELEEAVLAGGAAANAVREYQKKVQEINEEKRILDRELARAKVSANRVAVVVANDWKDASDKVMPVKQWLEERKFYQGEMQQLKDKLAIAERAAKAEAQLKEKYHLRFKVLEERLKGHPNGINRAASQGRSTNNGALRRQSLGGSENLSRPSSNGILSRKGGLSASSRIINASSLLKLERDSSSSFESDGELSNGDRRVMDVNEKDSRLTNGKDTPPNNGTTHPCENGNGVILTEKLANGYEDCVSGMLYDMLQKEVITLRKFCNEKDQSLKDKDDAIEMLAKRVEMLNKAMEVEAKKMRREVAAMEKEVAAVRTGKEQDQRNRRSSATRGANVGSHTHSMRYVACQSYGAV</sequence>
<keyword evidence="10" id="KW-1185">Reference proteome</keyword>
<dbReference type="Pfam" id="PF07058">
    <property type="entry name" value="MAP70"/>
    <property type="match status" value="1"/>
</dbReference>
<gene>
    <name evidence="9" type="ORF">SASPL_129870</name>
</gene>
<feature type="compositionally biased region" description="Polar residues" evidence="8">
    <location>
        <begin position="392"/>
        <end position="406"/>
    </location>
</feature>
<feature type="compositionally biased region" description="Polar residues" evidence="8">
    <location>
        <begin position="375"/>
        <end position="385"/>
    </location>
</feature>
<feature type="region of interest" description="Disordered" evidence="8">
    <location>
        <begin position="430"/>
        <end position="478"/>
    </location>
</feature>
<protein>
    <recommendedName>
        <fullName evidence="11">Microtubule-associated protein 70</fullName>
    </recommendedName>
</protein>
<feature type="region of interest" description="Disordered" evidence="8">
    <location>
        <begin position="369"/>
        <end position="410"/>
    </location>
</feature>
<dbReference type="AlphaFoldDB" id="A0A8X8XDH8"/>
<feature type="compositionally biased region" description="Polar residues" evidence="8">
    <location>
        <begin position="576"/>
        <end position="585"/>
    </location>
</feature>
<dbReference type="GO" id="GO:0007010">
    <property type="term" value="P:cytoskeleton organization"/>
    <property type="evidence" value="ECO:0007669"/>
    <property type="project" value="InterPro"/>
</dbReference>
<feature type="compositionally biased region" description="Polar residues" evidence="8">
    <location>
        <begin position="459"/>
        <end position="474"/>
    </location>
</feature>
<feature type="region of interest" description="Disordered" evidence="8">
    <location>
        <begin position="560"/>
        <end position="585"/>
    </location>
</feature>
<evidence type="ECO:0000256" key="4">
    <source>
        <dbReference type="ARBA" id="ARBA00022701"/>
    </source>
</evidence>
<evidence type="ECO:0000256" key="6">
    <source>
        <dbReference type="ARBA" id="ARBA00023212"/>
    </source>
</evidence>
<feature type="compositionally biased region" description="Basic and acidic residues" evidence="8">
    <location>
        <begin position="560"/>
        <end position="573"/>
    </location>
</feature>
<proteinExistence type="inferred from homology"/>
<feature type="compositionally biased region" description="Low complexity" evidence="8">
    <location>
        <begin position="433"/>
        <end position="443"/>
    </location>
</feature>
<comment type="subcellular location">
    <subcellularLocation>
        <location evidence="1">Cytoplasm</location>
        <location evidence="1">Cytoskeleton</location>
    </subcellularLocation>
</comment>
<evidence type="ECO:0008006" key="11">
    <source>
        <dbReference type="Google" id="ProtNLM"/>
    </source>
</evidence>
<evidence type="ECO:0000313" key="10">
    <source>
        <dbReference type="Proteomes" id="UP000298416"/>
    </source>
</evidence>
<reference evidence="9" key="1">
    <citation type="submission" date="2018-01" db="EMBL/GenBank/DDBJ databases">
        <authorList>
            <person name="Mao J.F."/>
        </authorList>
    </citation>
    <scope>NUCLEOTIDE SEQUENCE</scope>
    <source>
        <strain evidence="9">Huo1</strain>
        <tissue evidence="9">Leaf</tissue>
    </source>
</reference>
<name>A0A8X8XDH8_SALSN</name>
<evidence type="ECO:0000256" key="3">
    <source>
        <dbReference type="ARBA" id="ARBA00022490"/>
    </source>
</evidence>
<feature type="coiled-coil region" evidence="7">
    <location>
        <begin position="53"/>
        <end position="129"/>
    </location>
</feature>
<keyword evidence="5 7" id="KW-0175">Coiled coil</keyword>
<evidence type="ECO:0000313" key="9">
    <source>
        <dbReference type="EMBL" id="KAG6411786.1"/>
    </source>
</evidence>
<dbReference type="PANTHER" id="PTHR31246:SF18">
    <property type="entry name" value="MICROTUBULE-ASSOCIATED PROTEIN 70-1-LIKE"/>
    <property type="match status" value="1"/>
</dbReference>
<evidence type="ECO:0000256" key="1">
    <source>
        <dbReference type="ARBA" id="ARBA00004245"/>
    </source>
</evidence>
<dbReference type="InterPro" id="IPR009768">
    <property type="entry name" value="MAP70"/>
</dbReference>
<keyword evidence="6" id="KW-0206">Cytoskeleton</keyword>
<evidence type="ECO:0000256" key="8">
    <source>
        <dbReference type="SAM" id="MobiDB-lite"/>
    </source>
</evidence>
<keyword evidence="4" id="KW-0493">Microtubule</keyword>
<dbReference type="GO" id="GO:0008017">
    <property type="term" value="F:microtubule binding"/>
    <property type="evidence" value="ECO:0007669"/>
    <property type="project" value="InterPro"/>
</dbReference>
<dbReference type="GO" id="GO:0005874">
    <property type="term" value="C:microtubule"/>
    <property type="evidence" value="ECO:0007669"/>
    <property type="project" value="UniProtKB-KW"/>
</dbReference>
<organism evidence="9">
    <name type="scientific">Salvia splendens</name>
    <name type="common">Scarlet sage</name>
    <dbReference type="NCBI Taxonomy" id="180675"/>
    <lineage>
        <taxon>Eukaryota</taxon>
        <taxon>Viridiplantae</taxon>
        <taxon>Streptophyta</taxon>
        <taxon>Embryophyta</taxon>
        <taxon>Tracheophyta</taxon>
        <taxon>Spermatophyta</taxon>
        <taxon>Magnoliopsida</taxon>
        <taxon>eudicotyledons</taxon>
        <taxon>Gunneridae</taxon>
        <taxon>Pentapetalae</taxon>
        <taxon>asterids</taxon>
        <taxon>lamiids</taxon>
        <taxon>Lamiales</taxon>
        <taxon>Lamiaceae</taxon>
        <taxon>Nepetoideae</taxon>
        <taxon>Mentheae</taxon>
        <taxon>Salviinae</taxon>
        <taxon>Salvia</taxon>
        <taxon>Salvia subgen. Calosphace</taxon>
        <taxon>core Calosphace</taxon>
    </lineage>
</organism>
<accession>A0A8X8XDH8</accession>
<dbReference type="Proteomes" id="UP000298416">
    <property type="component" value="Unassembled WGS sequence"/>
</dbReference>
<comment type="similarity">
    <text evidence="2">Belongs to the MAP70 family.</text>
</comment>
<feature type="coiled-coil region" evidence="7">
    <location>
        <begin position="208"/>
        <end position="350"/>
    </location>
</feature>
<evidence type="ECO:0000256" key="7">
    <source>
        <dbReference type="SAM" id="Coils"/>
    </source>
</evidence>